<accession>A0ABV6VZD5</accession>
<protein>
    <submittedName>
        <fullName evidence="1">Uncharacterized protein</fullName>
    </submittedName>
</protein>
<dbReference type="RefSeq" id="WP_380538038.1">
    <property type="nucleotide sequence ID" value="NZ_JBHFAB010000015.1"/>
</dbReference>
<evidence type="ECO:0000313" key="2">
    <source>
        <dbReference type="Proteomes" id="UP001592531"/>
    </source>
</evidence>
<sequence>MVPTSGLTAGMVLPLEGYEETYPQSVQLEQANGKLMGSCLQQFGFAPLPSNAGKYPPPSNDLSNMPRRYGLADPQAAAQYGYHLPADHSMPPGAAGPPLSAAEQLVAFGPAHGGAASAAPGSYRGKQIPQGGCLGVATRAVGSTVALSLVSRLDTASLDASQSDPRVVAVVRQWSGCMAGHGYRVADPFKAADLAPSLNSPKADAKEIAIATADVACKQQTGLVKTWFEVESAVQRQQIEQNRLGLSQARTQLEQAVKKAADVVG</sequence>
<comment type="caution">
    <text evidence="1">The sequence shown here is derived from an EMBL/GenBank/DDBJ whole genome shotgun (WGS) entry which is preliminary data.</text>
</comment>
<keyword evidence="2" id="KW-1185">Reference proteome</keyword>
<gene>
    <name evidence="1" type="ORF">ACEZDE_20995</name>
</gene>
<organism evidence="1 2">
    <name type="scientific">Streptacidiphilus cavernicola</name>
    <dbReference type="NCBI Taxonomy" id="3342716"/>
    <lineage>
        <taxon>Bacteria</taxon>
        <taxon>Bacillati</taxon>
        <taxon>Actinomycetota</taxon>
        <taxon>Actinomycetes</taxon>
        <taxon>Kitasatosporales</taxon>
        <taxon>Streptomycetaceae</taxon>
        <taxon>Streptacidiphilus</taxon>
    </lineage>
</organism>
<proteinExistence type="predicted"/>
<name>A0ABV6VZD5_9ACTN</name>
<evidence type="ECO:0000313" key="1">
    <source>
        <dbReference type="EMBL" id="MFC1419090.1"/>
    </source>
</evidence>
<reference evidence="1 2" key="1">
    <citation type="submission" date="2024-09" db="EMBL/GenBank/DDBJ databases">
        <authorList>
            <person name="Lee S.D."/>
        </authorList>
    </citation>
    <scope>NUCLEOTIDE SEQUENCE [LARGE SCALE GENOMIC DNA]</scope>
    <source>
        <strain evidence="1 2">N8-3</strain>
    </source>
</reference>
<dbReference type="Proteomes" id="UP001592531">
    <property type="component" value="Unassembled WGS sequence"/>
</dbReference>
<dbReference type="EMBL" id="JBHFAB010000015">
    <property type="protein sequence ID" value="MFC1419090.1"/>
    <property type="molecule type" value="Genomic_DNA"/>
</dbReference>